<dbReference type="KEGG" id="vg:55601480"/>
<dbReference type="GeneID" id="55601480"/>
<sequence>MRLYNELVNWTGYAGGEVARAVVKEKQAERALKRVEDLYTIQYKSEKTVAATKAMVAQEPEYQAAEDEVDRCYAYRKVVESVYGDCERKAAAASRELSRRLARRDVENRNGNMNA</sequence>
<dbReference type="RefSeq" id="YP_009831791.1">
    <property type="nucleotide sequence ID" value="NC_048650.1"/>
</dbReference>
<organism evidence="1 2">
    <name type="scientific">Streptomyces phage BRock</name>
    <dbReference type="NCBI Taxonomy" id="1913591"/>
    <lineage>
        <taxon>Viruses</taxon>
        <taxon>Duplodnaviria</taxon>
        <taxon>Heunggongvirae</taxon>
        <taxon>Uroviricota</taxon>
        <taxon>Caudoviricetes</taxon>
        <taxon>Borockvirus</taxon>
        <taxon>Borockvirus brock</taxon>
    </lineage>
</organism>
<protein>
    <submittedName>
        <fullName evidence="1">Uncharacterized protein</fullName>
    </submittedName>
</protein>
<evidence type="ECO:0000313" key="2">
    <source>
        <dbReference type="Proteomes" id="UP000224898"/>
    </source>
</evidence>
<dbReference type="EMBL" id="KX925554">
    <property type="protein sequence ID" value="APC46328.1"/>
    <property type="molecule type" value="Genomic_DNA"/>
</dbReference>
<reference evidence="1 2" key="1">
    <citation type="submission" date="2016-09" db="EMBL/GenBank/DDBJ databases">
        <title>Complete Genome Sequence of Streptomyces 5a phage BRock.</title>
        <authorList>
            <person name="Crossman A."/>
            <person name="Baron S."/>
            <person name="Jamdagni P."/>
            <person name="Khatri P."/>
            <person name="Sharma D."/>
            <person name="Pandey M."/>
            <person name="Goyal S."/>
            <person name="Kumar S."/>
            <person name="Phogat A."/>
            <person name="Chawla G."/>
            <person name="Pasricha M."/>
            <person name="Gupta K."/>
            <person name="Bazzad D."/>
            <person name="Aggarwal V."/>
            <person name="Poughat A."/>
            <person name="Singh K."/>
            <person name="Rana P."/>
            <person name="Gautam R."/>
            <person name="Sharma V."/>
            <person name="Tyagi D."/>
            <person name="Shahi A."/>
            <person name="Jangra N."/>
            <person name="Malik M."/>
            <person name="Sidhu P.K."/>
            <person name="Malik S."/>
            <person name="Ghalyan Y."/>
            <person name="Sharma S.S."/>
            <person name="Malik A."/>
            <person name="Chuttani R."/>
            <person name="Bamal N."/>
            <person name="Bhadula D."/>
            <person name="Batra A."/>
            <person name="Temple L."/>
            <person name="Nehra K."/>
        </authorList>
    </citation>
    <scope>NUCLEOTIDE SEQUENCE [LARGE SCALE GENOMIC DNA]</scope>
</reference>
<dbReference type="Proteomes" id="UP000224898">
    <property type="component" value="Segment"/>
</dbReference>
<keyword evidence="2" id="KW-1185">Reference proteome</keyword>
<evidence type="ECO:0000313" key="1">
    <source>
        <dbReference type="EMBL" id="APC46328.1"/>
    </source>
</evidence>
<proteinExistence type="predicted"/>
<accession>A0A1J0GVX5</accession>
<name>A0A1J0GVX5_9CAUD</name>